<keyword evidence="3" id="KW-1185">Reference proteome</keyword>
<proteinExistence type="predicted"/>
<comment type="caution">
    <text evidence="2">The sequence shown here is derived from an EMBL/GenBank/DDBJ whole genome shotgun (WGS) entry which is preliminary data.</text>
</comment>
<name>A0ABR2XYU1_9PEZI</name>
<dbReference type="Proteomes" id="UP001465668">
    <property type="component" value="Unassembled WGS sequence"/>
</dbReference>
<feature type="compositionally biased region" description="Low complexity" evidence="1">
    <location>
        <begin position="233"/>
        <end position="242"/>
    </location>
</feature>
<feature type="region of interest" description="Disordered" evidence="1">
    <location>
        <begin position="233"/>
        <end position="256"/>
    </location>
</feature>
<reference evidence="2 3" key="1">
    <citation type="submission" date="2024-02" db="EMBL/GenBank/DDBJ databases">
        <title>First draft genome assembly of two strains of Seiridium cardinale.</title>
        <authorList>
            <person name="Emiliani G."/>
            <person name="Scali E."/>
        </authorList>
    </citation>
    <scope>NUCLEOTIDE SEQUENCE [LARGE SCALE GENOMIC DNA]</scope>
    <source>
        <strain evidence="2 3">BM-138-000479</strain>
    </source>
</reference>
<organism evidence="2 3">
    <name type="scientific">Seiridium cardinale</name>
    <dbReference type="NCBI Taxonomy" id="138064"/>
    <lineage>
        <taxon>Eukaryota</taxon>
        <taxon>Fungi</taxon>
        <taxon>Dikarya</taxon>
        <taxon>Ascomycota</taxon>
        <taxon>Pezizomycotina</taxon>
        <taxon>Sordariomycetes</taxon>
        <taxon>Xylariomycetidae</taxon>
        <taxon>Amphisphaeriales</taxon>
        <taxon>Sporocadaceae</taxon>
        <taxon>Seiridium</taxon>
    </lineage>
</organism>
<feature type="compositionally biased region" description="Pro residues" evidence="1">
    <location>
        <begin position="55"/>
        <end position="67"/>
    </location>
</feature>
<accession>A0ABR2XYU1</accession>
<protein>
    <submittedName>
        <fullName evidence="2">Pol-like protein</fullName>
    </submittedName>
</protein>
<feature type="compositionally biased region" description="Basic and acidic residues" evidence="1">
    <location>
        <begin position="320"/>
        <end position="337"/>
    </location>
</feature>
<sequence length="369" mass="41268">MATNQQVQQLLAALREELNTTFTAKIEAIENESRLKTTALEAELRGLSAALQARPGPPPKSKLPDPPKFSGSATDFDSWLLEIDGKMAVDATAIGEPQAQFRYWFSRLEPKAQRVVAPHVRYAERTGNWDYSPMRTTLIRINEDPLKPRKAANQLRDLKQGDFSLHSFLTKWETLAGESGHATQTDEVRISAVRHAVAAKLQHKLDDREVQFGSLPTTYDEFIALLHKINSGGSNPPVSGNSHHSNNQQRPHRNSNAMDTTVGAIVPISATEQPKITQAQRREWQRGGRCRGCGSEEHAVRSCPSNAARLFADLEQIQEEEPKKPSAKGKERVRFDPEPVPGREYVQMADYGYPVDENGDPLDFSDYDY</sequence>
<dbReference type="EMBL" id="JARVKM010000013">
    <property type="protein sequence ID" value="KAK9778912.1"/>
    <property type="molecule type" value="Genomic_DNA"/>
</dbReference>
<evidence type="ECO:0000313" key="2">
    <source>
        <dbReference type="EMBL" id="KAK9778912.1"/>
    </source>
</evidence>
<feature type="region of interest" description="Disordered" evidence="1">
    <location>
        <begin position="50"/>
        <end position="70"/>
    </location>
</feature>
<gene>
    <name evidence="2" type="ORF">SCAR479_04148</name>
</gene>
<feature type="region of interest" description="Disordered" evidence="1">
    <location>
        <begin position="318"/>
        <end position="343"/>
    </location>
</feature>
<evidence type="ECO:0000256" key="1">
    <source>
        <dbReference type="SAM" id="MobiDB-lite"/>
    </source>
</evidence>
<feature type="compositionally biased region" description="Polar residues" evidence="1">
    <location>
        <begin position="243"/>
        <end position="256"/>
    </location>
</feature>
<evidence type="ECO:0000313" key="3">
    <source>
        <dbReference type="Proteomes" id="UP001465668"/>
    </source>
</evidence>